<comment type="subcellular location">
    <subcellularLocation>
        <location evidence="1">Cell membrane</location>
        <topology evidence="1">Lipid-anchor</topology>
        <topology evidence="1">GPI-anchor</topology>
    </subcellularLocation>
</comment>
<dbReference type="InterPro" id="IPR012946">
    <property type="entry name" value="X8"/>
</dbReference>
<dbReference type="Pfam" id="PF07983">
    <property type="entry name" value="X8"/>
    <property type="match status" value="1"/>
</dbReference>
<dbReference type="GO" id="GO:0009506">
    <property type="term" value="C:plasmodesma"/>
    <property type="evidence" value="ECO:0007669"/>
    <property type="project" value="UniProtKB-ARBA"/>
</dbReference>
<proteinExistence type="predicted"/>
<evidence type="ECO:0000256" key="2">
    <source>
        <dbReference type="ARBA" id="ARBA00022475"/>
    </source>
</evidence>
<evidence type="ECO:0000256" key="4">
    <source>
        <dbReference type="ARBA" id="ARBA00022729"/>
    </source>
</evidence>
<keyword evidence="9" id="KW-0812">Transmembrane</keyword>
<evidence type="ECO:0000256" key="7">
    <source>
        <dbReference type="ARBA" id="ARBA00023180"/>
    </source>
</evidence>
<keyword evidence="4 10" id="KW-0732">Signal</keyword>
<evidence type="ECO:0000256" key="5">
    <source>
        <dbReference type="ARBA" id="ARBA00023136"/>
    </source>
</evidence>
<dbReference type="Proteomes" id="UP001281410">
    <property type="component" value="Unassembled WGS sequence"/>
</dbReference>
<dbReference type="Gene3D" id="1.20.58.1040">
    <property type="match status" value="1"/>
</dbReference>
<accession>A0AAE0ASD5</accession>
<keyword evidence="2" id="KW-1003">Cell membrane</keyword>
<keyword evidence="5 9" id="KW-0472">Membrane</keyword>
<evidence type="ECO:0000313" key="13">
    <source>
        <dbReference type="Proteomes" id="UP001281410"/>
    </source>
</evidence>
<name>A0AAE0ASD5_9ROSI</name>
<keyword evidence="13" id="KW-1185">Reference proteome</keyword>
<evidence type="ECO:0000256" key="10">
    <source>
        <dbReference type="SAM" id="SignalP"/>
    </source>
</evidence>
<keyword evidence="7" id="KW-0325">Glycoprotein</keyword>
<feature type="chain" id="PRO_5042009953" description="X8 domain-containing protein" evidence="10">
    <location>
        <begin position="20"/>
        <end position="207"/>
    </location>
</feature>
<evidence type="ECO:0000313" key="12">
    <source>
        <dbReference type="EMBL" id="KAK3222870.1"/>
    </source>
</evidence>
<feature type="signal peptide" evidence="10">
    <location>
        <begin position="1"/>
        <end position="19"/>
    </location>
</feature>
<evidence type="ECO:0000256" key="8">
    <source>
        <dbReference type="ARBA" id="ARBA00023288"/>
    </source>
</evidence>
<dbReference type="GO" id="GO:0098552">
    <property type="term" value="C:side of membrane"/>
    <property type="evidence" value="ECO:0007669"/>
    <property type="project" value="UniProtKB-KW"/>
</dbReference>
<dbReference type="SMART" id="SM00768">
    <property type="entry name" value="X8"/>
    <property type="match status" value="1"/>
</dbReference>
<keyword evidence="9" id="KW-1133">Transmembrane helix</keyword>
<evidence type="ECO:0000256" key="3">
    <source>
        <dbReference type="ARBA" id="ARBA00022622"/>
    </source>
</evidence>
<dbReference type="PANTHER" id="PTHR31044:SF60">
    <property type="entry name" value="PLASMODESMATA CALLOSE-BINDING PROTEIN 4"/>
    <property type="match status" value="1"/>
</dbReference>
<evidence type="ECO:0000259" key="11">
    <source>
        <dbReference type="SMART" id="SM00768"/>
    </source>
</evidence>
<keyword evidence="3" id="KW-0336">GPI-anchor</keyword>
<keyword evidence="8" id="KW-0449">Lipoprotein</keyword>
<feature type="domain" description="X8" evidence="11">
    <location>
        <begin position="20"/>
        <end position="120"/>
    </location>
</feature>
<protein>
    <recommendedName>
        <fullName evidence="11">X8 domain-containing protein</fullName>
    </recommendedName>
</protein>
<evidence type="ECO:0000256" key="1">
    <source>
        <dbReference type="ARBA" id="ARBA00004609"/>
    </source>
</evidence>
<evidence type="ECO:0000256" key="6">
    <source>
        <dbReference type="ARBA" id="ARBA00023157"/>
    </source>
</evidence>
<dbReference type="InterPro" id="IPR044788">
    <property type="entry name" value="X8_dom_prot"/>
</dbReference>
<comment type="caution">
    <text evidence="12">The sequence shown here is derived from an EMBL/GenBank/DDBJ whole genome shotgun (WGS) entry which is preliminary data.</text>
</comment>
<gene>
    <name evidence="12" type="ORF">Dsin_009895</name>
</gene>
<feature type="transmembrane region" description="Helical" evidence="9">
    <location>
        <begin position="119"/>
        <end position="140"/>
    </location>
</feature>
<evidence type="ECO:0000256" key="9">
    <source>
        <dbReference type="SAM" id="Phobius"/>
    </source>
</evidence>
<sequence>MAFVVYLVLFLAFIGHSSALYCICRDGVGDSSLQKSLDYACGAGADCTPILQNGACYNPNTVKDHCSYAVNSYFQKKGQSNGTCDFSGTASTSANPPSSKLTLSTLINVNKPTHQHICLLIICSSLLCYLQIFLPLAAFLQVPPAPQPHQPLPQPQAALLQPHRRRQQQEALHRRCLVDWAPPEVGQELMTVAVWVSSKQPTCFSLS</sequence>
<keyword evidence="6" id="KW-1015">Disulfide bond</keyword>
<dbReference type="AlphaFoldDB" id="A0AAE0ASD5"/>
<reference evidence="12" key="1">
    <citation type="journal article" date="2023" name="Plant J.">
        <title>Genome sequences and population genomics provide insights into the demographic history, inbreeding, and mutation load of two 'living fossil' tree species of Dipteronia.</title>
        <authorList>
            <person name="Feng Y."/>
            <person name="Comes H.P."/>
            <person name="Chen J."/>
            <person name="Zhu S."/>
            <person name="Lu R."/>
            <person name="Zhang X."/>
            <person name="Li P."/>
            <person name="Qiu J."/>
            <person name="Olsen K.M."/>
            <person name="Qiu Y."/>
        </authorList>
    </citation>
    <scope>NUCLEOTIDE SEQUENCE</scope>
    <source>
        <strain evidence="12">NBL</strain>
    </source>
</reference>
<organism evidence="12 13">
    <name type="scientific">Dipteronia sinensis</name>
    <dbReference type="NCBI Taxonomy" id="43782"/>
    <lineage>
        <taxon>Eukaryota</taxon>
        <taxon>Viridiplantae</taxon>
        <taxon>Streptophyta</taxon>
        <taxon>Embryophyta</taxon>
        <taxon>Tracheophyta</taxon>
        <taxon>Spermatophyta</taxon>
        <taxon>Magnoliopsida</taxon>
        <taxon>eudicotyledons</taxon>
        <taxon>Gunneridae</taxon>
        <taxon>Pentapetalae</taxon>
        <taxon>rosids</taxon>
        <taxon>malvids</taxon>
        <taxon>Sapindales</taxon>
        <taxon>Sapindaceae</taxon>
        <taxon>Hippocastanoideae</taxon>
        <taxon>Acereae</taxon>
        <taxon>Dipteronia</taxon>
    </lineage>
</organism>
<dbReference type="GO" id="GO:0005886">
    <property type="term" value="C:plasma membrane"/>
    <property type="evidence" value="ECO:0007669"/>
    <property type="project" value="UniProtKB-SubCell"/>
</dbReference>
<dbReference type="FunFam" id="1.20.58.1040:FF:000001">
    <property type="entry name" value="Glucan endo-1,3-beta-glucosidase 4"/>
    <property type="match status" value="1"/>
</dbReference>
<dbReference type="PANTHER" id="PTHR31044">
    <property type="entry name" value="BETA-1,3 GLUCANASE"/>
    <property type="match status" value="1"/>
</dbReference>
<dbReference type="EMBL" id="JANJYJ010000003">
    <property type="protein sequence ID" value="KAK3222870.1"/>
    <property type="molecule type" value="Genomic_DNA"/>
</dbReference>